<evidence type="ECO:0000313" key="20">
    <source>
        <dbReference type="Proteomes" id="UP000030672"/>
    </source>
</evidence>
<dbReference type="HOGENOM" id="CLU_009165_0_0_1"/>
<dbReference type="PANTHER" id="PTHR43016">
    <property type="entry name" value="PRESEQUENCE PROTEASE"/>
    <property type="match status" value="1"/>
</dbReference>
<dbReference type="SMART" id="SM01264">
    <property type="entry name" value="M16C_associated"/>
    <property type="match status" value="1"/>
</dbReference>
<keyword evidence="13" id="KW-0496">Mitochondrion</keyword>
<protein>
    <recommendedName>
        <fullName evidence="6">Presequence protease, mitochondrial</fullName>
    </recommendedName>
    <alternativeName>
        <fullName evidence="14">Pitrilysin metalloproteinase</fullName>
    </alternativeName>
</protein>
<keyword evidence="9" id="KW-0378">Hydrolase</keyword>
<comment type="subunit">
    <text evidence="5">Monomer and homodimer; homodimerization is induced by binding of the substrate.</text>
</comment>
<evidence type="ECO:0000256" key="8">
    <source>
        <dbReference type="ARBA" id="ARBA00022723"/>
    </source>
</evidence>
<evidence type="ECO:0000259" key="18">
    <source>
        <dbReference type="SMART" id="SM01264"/>
    </source>
</evidence>
<dbReference type="GO" id="GO:0005758">
    <property type="term" value="C:mitochondrial intermembrane space"/>
    <property type="evidence" value="ECO:0007669"/>
    <property type="project" value="UniProtKB-SubCell"/>
</dbReference>
<evidence type="ECO:0000256" key="12">
    <source>
        <dbReference type="ARBA" id="ARBA00023049"/>
    </source>
</evidence>
<keyword evidence="17" id="KW-0732">Signal</keyword>
<dbReference type="FunFam" id="3.30.830.10:FF:000013">
    <property type="entry name" value="Mitochondrial presequence protease"/>
    <property type="match status" value="1"/>
</dbReference>
<gene>
    <name evidence="19" type="ORF">M437DRAFT_71461</name>
</gene>
<proteinExistence type="inferred from homology"/>
<evidence type="ECO:0000256" key="13">
    <source>
        <dbReference type="ARBA" id="ARBA00023128"/>
    </source>
</evidence>
<evidence type="ECO:0000256" key="17">
    <source>
        <dbReference type="SAM" id="SignalP"/>
    </source>
</evidence>
<evidence type="ECO:0000256" key="15">
    <source>
        <dbReference type="ARBA" id="ARBA00045897"/>
    </source>
</evidence>
<evidence type="ECO:0000256" key="11">
    <source>
        <dbReference type="ARBA" id="ARBA00022946"/>
    </source>
</evidence>
<dbReference type="GO" id="GO:0004176">
    <property type="term" value="F:ATP-dependent peptidase activity"/>
    <property type="evidence" value="ECO:0007669"/>
    <property type="project" value="EnsemblFungi"/>
</dbReference>
<evidence type="ECO:0000313" key="19">
    <source>
        <dbReference type="EMBL" id="KEQ67653.1"/>
    </source>
</evidence>
<evidence type="ECO:0000256" key="10">
    <source>
        <dbReference type="ARBA" id="ARBA00022833"/>
    </source>
</evidence>
<dbReference type="GO" id="GO:0008270">
    <property type="term" value="F:zinc ion binding"/>
    <property type="evidence" value="ECO:0007669"/>
    <property type="project" value="EnsemblFungi"/>
</dbReference>
<evidence type="ECO:0000256" key="1">
    <source>
        <dbReference type="ARBA" id="ARBA00001947"/>
    </source>
</evidence>
<evidence type="ECO:0000256" key="6">
    <source>
        <dbReference type="ARBA" id="ARBA00020167"/>
    </source>
</evidence>
<dbReference type="InterPro" id="IPR055130">
    <property type="entry name" value="PreP_C"/>
</dbReference>
<evidence type="ECO:0000256" key="2">
    <source>
        <dbReference type="ARBA" id="ARBA00004305"/>
    </source>
</evidence>
<dbReference type="GO" id="GO:0004222">
    <property type="term" value="F:metalloendopeptidase activity"/>
    <property type="evidence" value="ECO:0007669"/>
    <property type="project" value="EnsemblFungi"/>
</dbReference>
<dbReference type="InterPro" id="IPR011249">
    <property type="entry name" value="Metalloenz_LuxS/M16"/>
</dbReference>
<evidence type="ECO:0000256" key="14">
    <source>
        <dbReference type="ARBA" id="ARBA00034552"/>
    </source>
</evidence>
<dbReference type="EMBL" id="KL584824">
    <property type="protein sequence ID" value="KEQ67653.1"/>
    <property type="molecule type" value="Genomic_DNA"/>
</dbReference>
<keyword evidence="12" id="KW-0482">Metalloprotease</keyword>
<dbReference type="Proteomes" id="UP000030672">
    <property type="component" value="Unassembled WGS sequence"/>
</dbReference>
<dbReference type="InterPro" id="IPR007863">
    <property type="entry name" value="Peptidase_M16_C"/>
</dbReference>
<dbReference type="Pfam" id="PF00675">
    <property type="entry name" value="Peptidase_M16"/>
    <property type="match status" value="1"/>
</dbReference>
<dbReference type="RefSeq" id="XP_040884676.1">
    <property type="nucleotide sequence ID" value="XM_041025674.1"/>
</dbReference>
<dbReference type="STRING" id="1043003.A0A074W498"/>
<sequence>MLHTIHWLWRLSNLASSSFLPEVPTLRRTYASVTDLSNYPKPGDQLHGFTLKRAKHVPELELTALQFTHERTGADYLHIARDDQNNVFSIGFKTNPPDATGVPHILEHTTLCGSQKFPVRDPFFKMLPRSLSNFMNAFTSSDHTTYPFATTNAQDFKNLMGVYLDATLHPLLKEHDFTQEGWRLGPENPQAENPSSDDIIFKGVVYNEMKGQMSDSQYLYYIRFHENLFPAINNSGGDPQKMTDLTYDQLKKFHADHYHPSNAKVLTYGNLPLTDHLQSIGKELDNFSRISIDSDIKVPESLDSGPRYITVKGPLDPLNPADSQFKTSVTWLMGDTSNVLENFSLSIISSLLMDGYGSPLYRNLIEAGLGPDFSPNTGFDGSGKRGVFSVGLNGVKQENVPKVKEAVMETLRQVREKGFDQSKIDGILHQLELSLKHKTANFGMSIIQRLKPGWFNGVDVFDALAWQQTVDTFKAECAKGGYLEGLLEKYLLNDNTLTFTMEPSATYGEDLLAEEAQRLASKKAEAEKMFGSKQEAYDQLKKRELELVEQQMQEQDLSCLPSVHVKDIPRTKPITETRQGSLNNVQVQWREAPTNGLTYFRALSIFKDLPTELRTFVPLFCDALMRIGTKTKSMEEIEDLIKLKTGGVSFGYHACTSPTDTKVCEEGLSLSGFALDQNVPALYDLIRTIVLETDFDGPKAKASLRELVQSAASGGVDTIAESGHAYARRVAEAGISPHGSLLEQTGGISQIKHMVSLASLPEIGDDIIQPLKAIQQLIAANLSNMRVAITCGAESTSINEAALEGFLSSTFSSSELSSQSQSGLTLTRNVKSFYPLPYQVYYSGLALPTVPYTDSSGAPLAVLAQLLTHKHLHREIRERGGAYGGGAYSRALDGVFGFYSYRDPNPENTIKVLDQVGQWAVDRKWSDRDLEDAKLSVFQALDAPRSVSEEGMTRFVSGVTPDMEQTRRQQLLDVTQEQVRDAAERFLVKGMSNSSMAVLGARKSFVDEAQGWKVQEIGLGGGAAGEVEAEAEIAAAAA</sequence>
<dbReference type="FunFam" id="3.30.830.10:FF:000009">
    <property type="entry name" value="Presequence protease, mitochondrial"/>
    <property type="match status" value="1"/>
</dbReference>
<evidence type="ECO:0000256" key="4">
    <source>
        <dbReference type="ARBA" id="ARBA00007575"/>
    </source>
</evidence>
<dbReference type="GO" id="GO:0034982">
    <property type="term" value="P:mitochondrial protein processing"/>
    <property type="evidence" value="ECO:0007669"/>
    <property type="project" value="EnsemblFungi"/>
</dbReference>
<evidence type="ECO:0000256" key="3">
    <source>
        <dbReference type="ARBA" id="ARBA00004569"/>
    </source>
</evidence>
<feature type="signal peptide" evidence="17">
    <location>
        <begin position="1"/>
        <end position="17"/>
    </location>
</feature>
<dbReference type="Pfam" id="PF08367">
    <property type="entry name" value="M16C_assoc"/>
    <property type="match status" value="1"/>
</dbReference>
<dbReference type="MEROPS" id="M16.013"/>
<evidence type="ECO:0000256" key="16">
    <source>
        <dbReference type="SAM" id="Coils"/>
    </source>
</evidence>
<dbReference type="SUPFAM" id="SSF63411">
    <property type="entry name" value="LuxS/MPP-like metallohydrolase"/>
    <property type="match status" value="4"/>
</dbReference>
<evidence type="ECO:0000256" key="9">
    <source>
        <dbReference type="ARBA" id="ARBA00022801"/>
    </source>
</evidence>
<feature type="coiled-coil region" evidence="16">
    <location>
        <begin position="509"/>
        <end position="543"/>
    </location>
</feature>
<feature type="chain" id="PRO_5001701115" description="Presequence protease, mitochondrial" evidence="17">
    <location>
        <begin position="18"/>
        <end position="1038"/>
    </location>
</feature>
<dbReference type="GO" id="GO:0051603">
    <property type="term" value="P:proteolysis involved in protein catabolic process"/>
    <property type="evidence" value="ECO:0007669"/>
    <property type="project" value="EnsemblFungi"/>
</dbReference>
<dbReference type="Gene3D" id="3.30.830.10">
    <property type="entry name" value="Metalloenzyme, LuxS/M16 peptidase-like"/>
    <property type="match status" value="4"/>
</dbReference>
<comment type="similarity">
    <text evidence="4">Belongs to the peptidase M16 family. PreP subfamily.</text>
</comment>
<dbReference type="AlphaFoldDB" id="A0A074W498"/>
<dbReference type="PANTHER" id="PTHR43016:SF13">
    <property type="entry name" value="PRESEQUENCE PROTEASE, MITOCHONDRIAL"/>
    <property type="match status" value="1"/>
</dbReference>
<comment type="function">
    <text evidence="15">Degrades mitochondrial transit peptides after their cleavage in the intermembrane space or in the matrix, and presequence peptides; clearance of these peptides is required to keep the presequence processing machinery running. Preferentially cleaves the N-terminal side of paired basic amino acid residues. Also degrades other unstructured peptides. May function as an ATP-dependent peptidase as opposed to a metalloendopeptidase.</text>
</comment>
<keyword evidence="8" id="KW-0479">Metal-binding</keyword>
<evidence type="ECO:0000256" key="7">
    <source>
        <dbReference type="ARBA" id="ARBA00022670"/>
    </source>
</evidence>
<keyword evidence="10" id="KW-0862">Zinc</keyword>
<dbReference type="Pfam" id="PF05193">
    <property type="entry name" value="Peptidase_M16_C"/>
    <property type="match status" value="1"/>
</dbReference>
<dbReference type="InterPro" id="IPR013578">
    <property type="entry name" value="Peptidase_M16C_assoc"/>
</dbReference>
<dbReference type="InterPro" id="IPR011765">
    <property type="entry name" value="Pept_M16_N"/>
</dbReference>
<feature type="domain" description="Peptidase M16C associated" evidence="18">
    <location>
        <begin position="501"/>
        <end position="757"/>
    </location>
</feature>
<dbReference type="GeneID" id="63919047"/>
<keyword evidence="16" id="KW-0175">Coiled coil</keyword>
<keyword evidence="20" id="KW-1185">Reference proteome</keyword>
<dbReference type="FunFam" id="3.30.830.10:FF:000011">
    <property type="entry name" value="Presequence protease, mitochondrial"/>
    <property type="match status" value="1"/>
</dbReference>
<evidence type="ECO:0000256" key="5">
    <source>
        <dbReference type="ARBA" id="ARBA00011853"/>
    </source>
</evidence>
<name>A0A074W498_AURM1</name>
<dbReference type="GO" id="GO:0005759">
    <property type="term" value="C:mitochondrial matrix"/>
    <property type="evidence" value="ECO:0007669"/>
    <property type="project" value="UniProtKB-SubCell"/>
</dbReference>
<reference evidence="19 20" key="1">
    <citation type="journal article" date="2014" name="BMC Genomics">
        <title>Genome sequencing of four Aureobasidium pullulans varieties: biotechnological potential, stress tolerance, and description of new species.</title>
        <authorList>
            <person name="Gostin Ar C."/>
            <person name="Ohm R.A."/>
            <person name="Kogej T."/>
            <person name="Sonjak S."/>
            <person name="Turk M."/>
            <person name="Zajc J."/>
            <person name="Zalar P."/>
            <person name="Grube M."/>
            <person name="Sun H."/>
            <person name="Han J."/>
            <person name="Sharma A."/>
            <person name="Chiniquy J."/>
            <person name="Ngan C.Y."/>
            <person name="Lipzen A."/>
            <person name="Barry K."/>
            <person name="Grigoriev I.V."/>
            <person name="Gunde-Cimerman N."/>
        </authorList>
    </citation>
    <scope>NUCLEOTIDE SEQUENCE [LARGE SCALE GENOMIC DNA]</scope>
    <source>
        <strain evidence="19 20">CBS 110374</strain>
    </source>
</reference>
<keyword evidence="11" id="KW-0809">Transit peptide</keyword>
<accession>A0A074W498</accession>
<dbReference type="Pfam" id="PF22516">
    <property type="entry name" value="PreP_C"/>
    <property type="match status" value="1"/>
</dbReference>
<keyword evidence="7" id="KW-0645">Protease</keyword>
<comment type="subcellular location">
    <subcellularLocation>
        <location evidence="3">Mitochondrion intermembrane space</location>
    </subcellularLocation>
    <subcellularLocation>
        <location evidence="2">Mitochondrion matrix</location>
    </subcellularLocation>
</comment>
<comment type="cofactor">
    <cofactor evidence="1">
        <name>Zn(2+)</name>
        <dbReference type="ChEBI" id="CHEBI:29105"/>
    </cofactor>
</comment>
<organism evidence="19 20">
    <name type="scientific">Aureobasidium melanogenum (strain CBS 110374)</name>
    <name type="common">Aureobasidium pullulans var. melanogenum</name>
    <dbReference type="NCBI Taxonomy" id="1043003"/>
    <lineage>
        <taxon>Eukaryota</taxon>
        <taxon>Fungi</taxon>
        <taxon>Dikarya</taxon>
        <taxon>Ascomycota</taxon>
        <taxon>Pezizomycotina</taxon>
        <taxon>Dothideomycetes</taxon>
        <taxon>Dothideomycetidae</taxon>
        <taxon>Dothideales</taxon>
        <taxon>Saccotheciaceae</taxon>
        <taxon>Aureobasidium</taxon>
    </lineage>
</organism>